<dbReference type="Gene3D" id="3.40.50.360">
    <property type="match status" value="1"/>
</dbReference>
<dbReference type="InterPro" id="IPR005025">
    <property type="entry name" value="FMN_Rdtase-like_dom"/>
</dbReference>
<keyword evidence="3" id="KW-0288">FMN</keyword>
<dbReference type="Pfam" id="PF03358">
    <property type="entry name" value="FMN_red"/>
    <property type="match status" value="1"/>
</dbReference>
<feature type="domain" description="NADPH-dependent FMN reductase-like" evidence="5">
    <location>
        <begin position="6"/>
        <end position="155"/>
    </location>
</feature>
<sequence>MSARSLVVITAGVRQPSSTRLLSEQIAAAVSRKGAEDGLNFEAQFIEVRDVAHDLVNHLLTGFPSRGLEEHLERVTKADALIVVTPIFTGSFSGLFKMFFDVIGPEQLVDMPVLLGATGGTARHSLALEHAMRPMFAYMRATTVPTSIYAAPEDWGGTSASTSLSSRIERGAKELSLEVSRRPPKKSVDPYGDVMNFDQLVRSMNG</sequence>
<dbReference type="RefSeq" id="WP_221118608.1">
    <property type="nucleotide sequence ID" value="NZ_JABDXZ010000005.1"/>
</dbReference>
<evidence type="ECO:0000256" key="4">
    <source>
        <dbReference type="ARBA" id="ARBA00023002"/>
    </source>
</evidence>
<dbReference type="InterPro" id="IPR051814">
    <property type="entry name" value="NAD(P)H-dep_FMN_reductase"/>
</dbReference>
<evidence type="ECO:0000256" key="2">
    <source>
        <dbReference type="ARBA" id="ARBA00022630"/>
    </source>
</evidence>
<keyword evidence="7" id="KW-1185">Reference proteome</keyword>
<evidence type="ECO:0000313" key="7">
    <source>
        <dbReference type="Proteomes" id="UP000770629"/>
    </source>
</evidence>
<organism evidence="6 7">
    <name type="scientific">Rhizobium lentis</name>
    <dbReference type="NCBI Taxonomy" id="1138194"/>
    <lineage>
        <taxon>Bacteria</taxon>
        <taxon>Pseudomonadati</taxon>
        <taxon>Pseudomonadota</taxon>
        <taxon>Alphaproteobacteria</taxon>
        <taxon>Hyphomicrobiales</taxon>
        <taxon>Rhizobiaceae</taxon>
        <taxon>Rhizobium/Agrobacterium group</taxon>
        <taxon>Rhizobium</taxon>
    </lineage>
</organism>
<reference evidence="6 7" key="1">
    <citation type="submission" date="2020-04" db="EMBL/GenBank/DDBJ databases">
        <title>Global-level population genomics: horizontal gene transfer, symbiosis and evolution in Rhizobia.</title>
        <authorList>
            <person name="Gai Y."/>
        </authorList>
    </citation>
    <scope>NUCLEOTIDE SEQUENCE [LARGE SCALE GENOMIC DNA]</scope>
    <source>
        <strain evidence="6 7">BLR33</strain>
    </source>
</reference>
<evidence type="ECO:0000256" key="3">
    <source>
        <dbReference type="ARBA" id="ARBA00022643"/>
    </source>
</evidence>
<dbReference type="PANTHER" id="PTHR43408">
    <property type="entry name" value="FMN REDUCTASE (NADPH)"/>
    <property type="match status" value="1"/>
</dbReference>
<dbReference type="NCBIfam" id="TIGR04037">
    <property type="entry name" value="LLM_duo_CE1759"/>
    <property type="match status" value="1"/>
</dbReference>
<dbReference type="Proteomes" id="UP000770629">
    <property type="component" value="Unassembled WGS sequence"/>
</dbReference>
<comment type="caution">
    <text evidence="6">The sequence shown here is derived from an EMBL/GenBank/DDBJ whole genome shotgun (WGS) entry which is preliminary data.</text>
</comment>
<keyword evidence="4" id="KW-0560">Oxidoreductase</keyword>
<dbReference type="InterPro" id="IPR023932">
    <property type="entry name" value="CE1759_FMN_reduct"/>
</dbReference>
<protein>
    <submittedName>
        <fullName evidence="6">FMN reductase</fullName>
    </submittedName>
</protein>
<keyword evidence="2" id="KW-0285">Flavoprotein</keyword>
<dbReference type="InterPro" id="IPR029039">
    <property type="entry name" value="Flavoprotein-like_sf"/>
</dbReference>
<evidence type="ECO:0000256" key="1">
    <source>
        <dbReference type="ARBA" id="ARBA00005990"/>
    </source>
</evidence>
<gene>
    <name evidence="6" type="ORF">HJB60_04610</name>
</gene>
<dbReference type="SUPFAM" id="SSF52218">
    <property type="entry name" value="Flavoproteins"/>
    <property type="match status" value="1"/>
</dbReference>
<name>A0ABS7ID84_9HYPH</name>
<dbReference type="PANTHER" id="PTHR43408:SF2">
    <property type="entry name" value="FMN REDUCTASE (NADPH)"/>
    <property type="match status" value="1"/>
</dbReference>
<proteinExistence type="inferred from homology"/>
<dbReference type="EMBL" id="JABDYF010000001">
    <property type="protein sequence ID" value="MBX5088457.1"/>
    <property type="molecule type" value="Genomic_DNA"/>
</dbReference>
<comment type="similarity">
    <text evidence="1">Belongs to the SsuE family.</text>
</comment>
<evidence type="ECO:0000259" key="5">
    <source>
        <dbReference type="Pfam" id="PF03358"/>
    </source>
</evidence>
<evidence type="ECO:0000313" key="6">
    <source>
        <dbReference type="EMBL" id="MBX5088457.1"/>
    </source>
</evidence>
<accession>A0ABS7ID84</accession>